<dbReference type="PROSITE" id="PS50089">
    <property type="entry name" value="ZF_RING_2"/>
    <property type="match status" value="1"/>
</dbReference>
<dbReference type="GO" id="GO:0061630">
    <property type="term" value="F:ubiquitin protein ligase activity"/>
    <property type="evidence" value="ECO:0007669"/>
    <property type="project" value="TreeGrafter"/>
</dbReference>
<evidence type="ECO:0000259" key="6">
    <source>
        <dbReference type="PROSITE" id="PS50089"/>
    </source>
</evidence>
<dbReference type="OrthoDB" id="8062037at2759"/>
<dbReference type="SMART" id="SM00184">
    <property type="entry name" value="RING"/>
    <property type="match status" value="1"/>
</dbReference>
<dbReference type="InterPro" id="IPR001841">
    <property type="entry name" value="Znf_RING"/>
</dbReference>
<keyword evidence="1" id="KW-0479">Metal-binding</keyword>
<evidence type="ECO:0000313" key="8">
    <source>
        <dbReference type="Proteomes" id="UP000054279"/>
    </source>
</evidence>
<evidence type="ECO:0000256" key="1">
    <source>
        <dbReference type="ARBA" id="ARBA00022723"/>
    </source>
</evidence>
<feature type="compositionally biased region" description="Gly residues" evidence="5">
    <location>
        <begin position="174"/>
        <end position="183"/>
    </location>
</feature>
<dbReference type="Pfam" id="PF13639">
    <property type="entry name" value="zf-RING_2"/>
    <property type="match status" value="1"/>
</dbReference>
<dbReference type="HOGENOM" id="CLU_1278348_0_0_1"/>
<dbReference type="InterPro" id="IPR013083">
    <property type="entry name" value="Znf_RING/FYVE/PHD"/>
</dbReference>
<keyword evidence="3" id="KW-0862">Zinc</keyword>
<sequence length="216" mass="23172">MHPLLATYIMSSMLNGQPPGPGGLPMPDFSQFREMLGQGRMGDYVVNDEALQALMAELMNGAAPPGEPPTPEEVMDGLPRIALRDDHPMFNETCSICHEPFNPALAAAADADDELSGTKAKEPEAQKEEQTEQLGVELPCKHAFHEECIMPWLKMKSSCPVCRTSLLPKTETPGDGGGAGPSTGSGAPDPRSRSRSRTRPAQDDPPPIPGGWDELD</sequence>
<evidence type="ECO:0000256" key="3">
    <source>
        <dbReference type="ARBA" id="ARBA00022833"/>
    </source>
</evidence>
<accession>A0A0C9VS39</accession>
<dbReference type="Gene3D" id="3.30.40.10">
    <property type="entry name" value="Zinc/RING finger domain, C3HC4 (zinc finger)"/>
    <property type="match status" value="1"/>
</dbReference>
<protein>
    <recommendedName>
        <fullName evidence="6">RING-type domain-containing protein</fullName>
    </recommendedName>
</protein>
<name>A0A0C9VS39_SPHS4</name>
<feature type="region of interest" description="Disordered" evidence="5">
    <location>
        <begin position="169"/>
        <end position="216"/>
    </location>
</feature>
<evidence type="ECO:0000256" key="2">
    <source>
        <dbReference type="ARBA" id="ARBA00022771"/>
    </source>
</evidence>
<keyword evidence="2 4" id="KW-0863">Zinc-finger</keyword>
<feature type="compositionally biased region" description="Basic and acidic residues" evidence="5">
    <location>
        <begin position="119"/>
        <end position="130"/>
    </location>
</feature>
<dbReference type="SUPFAM" id="SSF57850">
    <property type="entry name" value="RING/U-box"/>
    <property type="match status" value="1"/>
</dbReference>
<keyword evidence="8" id="KW-1185">Reference proteome</keyword>
<dbReference type="GO" id="GO:0016567">
    <property type="term" value="P:protein ubiquitination"/>
    <property type="evidence" value="ECO:0007669"/>
    <property type="project" value="TreeGrafter"/>
</dbReference>
<gene>
    <name evidence="7" type="ORF">M422DRAFT_32112</name>
</gene>
<dbReference type="Proteomes" id="UP000054279">
    <property type="component" value="Unassembled WGS sequence"/>
</dbReference>
<evidence type="ECO:0000256" key="4">
    <source>
        <dbReference type="PROSITE-ProRule" id="PRU00175"/>
    </source>
</evidence>
<dbReference type="GO" id="GO:0005737">
    <property type="term" value="C:cytoplasm"/>
    <property type="evidence" value="ECO:0007669"/>
    <property type="project" value="TreeGrafter"/>
</dbReference>
<feature type="region of interest" description="Disordered" evidence="5">
    <location>
        <begin position="109"/>
        <end position="133"/>
    </location>
</feature>
<feature type="domain" description="RING-type" evidence="6">
    <location>
        <begin position="94"/>
        <end position="163"/>
    </location>
</feature>
<reference evidence="7 8" key="1">
    <citation type="submission" date="2014-06" db="EMBL/GenBank/DDBJ databases">
        <title>Evolutionary Origins and Diversification of the Mycorrhizal Mutualists.</title>
        <authorList>
            <consortium name="DOE Joint Genome Institute"/>
            <consortium name="Mycorrhizal Genomics Consortium"/>
            <person name="Kohler A."/>
            <person name="Kuo A."/>
            <person name="Nagy L.G."/>
            <person name="Floudas D."/>
            <person name="Copeland A."/>
            <person name="Barry K.W."/>
            <person name="Cichocki N."/>
            <person name="Veneault-Fourrey C."/>
            <person name="LaButti K."/>
            <person name="Lindquist E.A."/>
            <person name="Lipzen A."/>
            <person name="Lundell T."/>
            <person name="Morin E."/>
            <person name="Murat C."/>
            <person name="Riley R."/>
            <person name="Ohm R."/>
            <person name="Sun H."/>
            <person name="Tunlid A."/>
            <person name="Henrissat B."/>
            <person name="Grigoriev I.V."/>
            <person name="Hibbett D.S."/>
            <person name="Martin F."/>
        </authorList>
    </citation>
    <scope>NUCLEOTIDE SEQUENCE [LARGE SCALE GENOMIC DNA]</scope>
    <source>
        <strain evidence="7 8">SS14</strain>
    </source>
</reference>
<evidence type="ECO:0000256" key="5">
    <source>
        <dbReference type="SAM" id="MobiDB-lite"/>
    </source>
</evidence>
<proteinExistence type="predicted"/>
<dbReference type="EMBL" id="KN837141">
    <property type="protein sequence ID" value="KIJ40826.1"/>
    <property type="molecule type" value="Genomic_DNA"/>
</dbReference>
<organism evidence="7 8">
    <name type="scientific">Sphaerobolus stellatus (strain SS14)</name>
    <dbReference type="NCBI Taxonomy" id="990650"/>
    <lineage>
        <taxon>Eukaryota</taxon>
        <taxon>Fungi</taxon>
        <taxon>Dikarya</taxon>
        <taxon>Basidiomycota</taxon>
        <taxon>Agaricomycotina</taxon>
        <taxon>Agaricomycetes</taxon>
        <taxon>Phallomycetidae</taxon>
        <taxon>Geastrales</taxon>
        <taxon>Sphaerobolaceae</taxon>
        <taxon>Sphaerobolus</taxon>
    </lineage>
</organism>
<dbReference type="AlphaFoldDB" id="A0A0C9VS39"/>
<dbReference type="CDD" id="cd16454">
    <property type="entry name" value="RING-H2_PA-TM-RING"/>
    <property type="match status" value="1"/>
</dbReference>
<dbReference type="PANTHER" id="PTHR15710">
    <property type="entry name" value="E3 UBIQUITIN-PROTEIN LIGASE PRAJA"/>
    <property type="match status" value="1"/>
</dbReference>
<dbReference type="PANTHER" id="PTHR15710:SF243">
    <property type="entry name" value="E3 UBIQUITIN-PROTEIN LIGASE PRAJA-2 ISOFORM X1"/>
    <property type="match status" value="1"/>
</dbReference>
<dbReference type="GO" id="GO:0008270">
    <property type="term" value="F:zinc ion binding"/>
    <property type="evidence" value="ECO:0007669"/>
    <property type="project" value="UniProtKB-KW"/>
</dbReference>
<evidence type="ECO:0000313" key="7">
    <source>
        <dbReference type="EMBL" id="KIJ40826.1"/>
    </source>
</evidence>